<protein>
    <submittedName>
        <fullName evidence="1">Exopolyphosphatase</fullName>
        <ecNumber evidence="1">3.6.1.11</ecNumber>
    </submittedName>
</protein>
<proteinExistence type="predicted"/>
<comment type="caution">
    <text evidence="1">The sequence shown here is derived from an EMBL/GenBank/DDBJ whole genome shotgun (WGS) entry which is preliminary data.</text>
</comment>
<dbReference type="EMBL" id="JAOPJF010000031">
    <property type="protein sequence ID" value="KAK1144353.1"/>
    <property type="molecule type" value="Genomic_DNA"/>
</dbReference>
<sequence>MAGHAAQSLLQMLRAARQTHLRFIQGTLSHAESPIYVIGNSSADLDSMVCAVVYSYFANRTSRRHIPLINLHTVPSGAELRRLRPEFVKALWISTNTADQPWEETPESAGPLLRDHILTVADFAKDLEYQDRGPDGQPRQNRTVDAVLVDWNALPIRSSADGPYGTGRLDGLPSVEFSVVGCIDHHVDEGFLGPECYPQVIEKAGSCSSLVTNTLNDMGLWRTPSTSDSSKEERQLALLAMAPLLIDTVNMTAKDKVTSADTCARDFLQQTLASADDSKDPTNPSAMDKYYAQIQETKQNSLDLLTVDEVLDRDYKQWTETSPLRPDQPVNIGFCSMVKPIPWIVRKAGTAETFLDSLRGFAEQRDLDIVVVMSAFTASVREGAFVRELLVCARDEGVAVHALRDLEARSRSQLQLQEWEALDGAGADETQSIRDVLSGDQTPWRRIWVQGDVAKSRKQVAPLVREAVTSPAGDRL</sequence>
<dbReference type="EC" id="3.6.1.11" evidence="1"/>
<evidence type="ECO:0000313" key="1">
    <source>
        <dbReference type="EMBL" id="KAK1144353.1"/>
    </source>
</evidence>
<dbReference type="Proteomes" id="UP001177260">
    <property type="component" value="Unassembled WGS sequence"/>
</dbReference>
<gene>
    <name evidence="1" type="primary">PPX1</name>
    <name evidence="1" type="ORF">N8T08_005505</name>
</gene>
<accession>A0ACC3B1X7</accession>
<organism evidence="1 2">
    <name type="scientific">Aspergillus melleus</name>
    <dbReference type="NCBI Taxonomy" id="138277"/>
    <lineage>
        <taxon>Eukaryota</taxon>
        <taxon>Fungi</taxon>
        <taxon>Dikarya</taxon>
        <taxon>Ascomycota</taxon>
        <taxon>Pezizomycotina</taxon>
        <taxon>Eurotiomycetes</taxon>
        <taxon>Eurotiomycetidae</taxon>
        <taxon>Eurotiales</taxon>
        <taxon>Aspergillaceae</taxon>
        <taxon>Aspergillus</taxon>
        <taxon>Aspergillus subgen. Circumdati</taxon>
    </lineage>
</organism>
<keyword evidence="2" id="KW-1185">Reference proteome</keyword>
<reference evidence="1 2" key="1">
    <citation type="journal article" date="2023" name="ACS Omega">
        <title>Identification of the Neoaspergillic Acid Biosynthesis Gene Cluster by Establishing an In Vitro CRISPR-Ribonucleoprotein Genetic System in Aspergillus melleus.</title>
        <authorList>
            <person name="Yuan B."/>
            <person name="Grau M.F."/>
            <person name="Murata R.M."/>
            <person name="Torok T."/>
            <person name="Venkateswaran K."/>
            <person name="Stajich J.E."/>
            <person name="Wang C.C.C."/>
        </authorList>
    </citation>
    <scope>NUCLEOTIDE SEQUENCE [LARGE SCALE GENOMIC DNA]</scope>
    <source>
        <strain evidence="1 2">IMV 1140</strain>
    </source>
</reference>
<evidence type="ECO:0000313" key="2">
    <source>
        <dbReference type="Proteomes" id="UP001177260"/>
    </source>
</evidence>
<name>A0ACC3B1X7_9EURO</name>
<keyword evidence="1" id="KW-0378">Hydrolase</keyword>